<dbReference type="PANTHER" id="PTHR33480:SF1">
    <property type="entry name" value="TYR RECOMBINASE DOMAIN-CONTAINING PROTEIN"/>
    <property type="match status" value="1"/>
</dbReference>
<comment type="caution">
    <text evidence="2">The sequence shown here is derived from an EMBL/GenBank/DDBJ whole genome shotgun (WGS) entry which is preliminary data.</text>
</comment>
<gene>
    <name evidence="2" type="ORF">AMELA_G00265280</name>
</gene>
<evidence type="ECO:0000256" key="1">
    <source>
        <dbReference type="SAM" id="MobiDB-lite"/>
    </source>
</evidence>
<organism evidence="2 3">
    <name type="scientific">Ameiurus melas</name>
    <name type="common">Black bullhead</name>
    <name type="synonym">Silurus melas</name>
    <dbReference type="NCBI Taxonomy" id="219545"/>
    <lineage>
        <taxon>Eukaryota</taxon>
        <taxon>Metazoa</taxon>
        <taxon>Chordata</taxon>
        <taxon>Craniata</taxon>
        <taxon>Vertebrata</taxon>
        <taxon>Euteleostomi</taxon>
        <taxon>Actinopterygii</taxon>
        <taxon>Neopterygii</taxon>
        <taxon>Teleostei</taxon>
        <taxon>Ostariophysi</taxon>
        <taxon>Siluriformes</taxon>
        <taxon>Ictaluridae</taxon>
        <taxon>Ameiurus</taxon>
    </lineage>
</organism>
<reference evidence="2 3" key="1">
    <citation type="submission" date="2020-02" db="EMBL/GenBank/DDBJ databases">
        <title>A chromosome-scale genome assembly of the black bullhead catfish (Ameiurus melas).</title>
        <authorList>
            <person name="Wen M."/>
            <person name="Zham M."/>
            <person name="Cabau C."/>
            <person name="Klopp C."/>
            <person name="Donnadieu C."/>
            <person name="Roques C."/>
            <person name="Bouchez O."/>
            <person name="Lampietro C."/>
            <person name="Jouanno E."/>
            <person name="Herpin A."/>
            <person name="Louis A."/>
            <person name="Berthelot C."/>
            <person name="Parey E."/>
            <person name="Roest-Crollius H."/>
            <person name="Braasch I."/>
            <person name="Postlethwait J."/>
            <person name="Robinson-Rechavi M."/>
            <person name="Echchiki A."/>
            <person name="Begum T."/>
            <person name="Montfort J."/>
            <person name="Schartl M."/>
            <person name="Bobe J."/>
            <person name="Guiguen Y."/>
        </authorList>
    </citation>
    <scope>NUCLEOTIDE SEQUENCE [LARGE SCALE GENOMIC DNA]</scope>
    <source>
        <strain evidence="2">M_S1</strain>
        <tissue evidence="2">Blood</tissue>
    </source>
</reference>
<feature type="compositionally biased region" description="Basic and acidic residues" evidence="1">
    <location>
        <begin position="130"/>
        <end position="141"/>
    </location>
</feature>
<proteinExistence type="predicted"/>
<dbReference type="AlphaFoldDB" id="A0A7J5ZQ85"/>
<keyword evidence="3" id="KW-1185">Reference proteome</keyword>
<dbReference type="Proteomes" id="UP000593565">
    <property type="component" value="Unassembled WGS sequence"/>
</dbReference>
<dbReference type="PANTHER" id="PTHR33480">
    <property type="entry name" value="SET DOMAIN-CONTAINING PROTEIN-RELATED"/>
    <property type="match status" value="1"/>
</dbReference>
<feature type="compositionally biased region" description="Acidic residues" evidence="1">
    <location>
        <begin position="67"/>
        <end position="86"/>
    </location>
</feature>
<feature type="compositionally biased region" description="Polar residues" evidence="1">
    <location>
        <begin position="118"/>
        <end position="129"/>
    </location>
</feature>
<name>A0A7J5ZQ85_AMEME</name>
<sequence>MSQVLNLKNHELDQVADFLGHDIRVHREYYRLPEAPTQLAKISKLLLAMEKGSLTNLQGKTLEEIEIEDTLDLTDSEQSEDTDEETYPQTPTEMGMKRARRPVEEPPGTSDDVDSALEGSSQGVNTNTGRTDKESSRREECEQPVILENSAERDDARRKQKRIWSRTEIAGVLRHFQDHIARVNWLVKLNANSARLLTILF</sequence>
<accession>A0A7J5ZQ85</accession>
<evidence type="ECO:0000313" key="2">
    <source>
        <dbReference type="EMBL" id="KAF4072633.1"/>
    </source>
</evidence>
<protein>
    <submittedName>
        <fullName evidence="2">Uncharacterized protein</fullName>
    </submittedName>
</protein>
<feature type="region of interest" description="Disordered" evidence="1">
    <location>
        <begin position="67"/>
        <end position="161"/>
    </location>
</feature>
<evidence type="ECO:0000313" key="3">
    <source>
        <dbReference type="Proteomes" id="UP000593565"/>
    </source>
</evidence>
<dbReference type="EMBL" id="JAAGNN010000025">
    <property type="protein sequence ID" value="KAF4072633.1"/>
    <property type="molecule type" value="Genomic_DNA"/>
</dbReference>